<feature type="compositionally biased region" description="Basic and acidic residues" evidence="1">
    <location>
        <begin position="22"/>
        <end position="42"/>
    </location>
</feature>
<dbReference type="EMBL" id="JAIVGD010000005">
    <property type="protein sequence ID" value="KAH0774832.1"/>
    <property type="molecule type" value="Genomic_DNA"/>
</dbReference>
<evidence type="ECO:0000313" key="3">
    <source>
        <dbReference type="Proteomes" id="UP000826656"/>
    </source>
</evidence>
<keyword evidence="3" id="KW-1185">Reference proteome</keyword>
<organism evidence="2 3">
    <name type="scientific">Solanum tuberosum</name>
    <name type="common">Potato</name>
    <dbReference type="NCBI Taxonomy" id="4113"/>
    <lineage>
        <taxon>Eukaryota</taxon>
        <taxon>Viridiplantae</taxon>
        <taxon>Streptophyta</taxon>
        <taxon>Embryophyta</taxon>
        <taxon>Tracheophyta</taxon>
        <taxon>Spermatophyta</taxon>
        <taxon>Magnoliopsida</taxon>
        <taxon>eudicotyledons</taxon>
        <taxon>Gunneridae</taxon>
        <taxon>Pentapetalae</taxon>
        <taxon>asterids</taxon>
        <taxon>lamiids</taxon>
        <taxon>Solanales</taxon>
        <taxon>Solanaceae</taxon>
        <taxon>Solanoideae</taxon>
        <taxon>Solaneae</taxon>
        <taxon>Solanum</taxon>
    </lineage>
</organism>
<accession>A0ABQ7W269</accession>
<evidence type="ECO:0000313" key="2">
    <source>
        <dbReference type="EMBL" id="KAH0774832.1"/>
    </source>
</evidence>
<protein>
    <submittedName>
        <fullName evidence="2">Uncharacterized protein</fullName>
    </submittedName>
</protein>
<name>A0ABQ7W269_SOLTU</name>
<comment type="caution">
    <text evidence="2">The sequence shown here is derived from an EMBL/GenBank/DDBJ whole genome shotgun (WGS) entry which is preliminary data.</text>
</comment>
<feature type="compositionally biased region" description="Basic and acidic residues" evidence="1">
    <location>
        <begin position="1"/>
        <end position="15"/>
    </location>
</feature>
<evidence type="ECO:0000256" key="1">
    <source>
        <dbReference type="SAM" id="MobiDB-lite"/>
    </source>
</evidence>
<feature type="region of interest" description="Disordered" evidence="1">
    <location>
        <begin position="1"/>
        <end position="52"/>
    </location>
</feature>
<reference evidence="2 3" key="1">
    <citation type="journal article" date="2021" name="bioRxiv">
        <title>Chromosome-scale and haplotype-resolved genome assembly of a tetraploid potato cultivar.</title>
        <authorList>
            <person name="Sun H."/>
            <person name="Jiao W.-B."/>
            <person name="Krause K."/>
            <person name="Campoy J.A."/>
            <person name="Goel M."/>
            <person name="Folz-Donahue K."/>
            <person name="Kukat C."/>
            <person name="Huettel B."/>
            <person name="Schneeberger K."/>
        </authorList>
    </citation>
    <scope>NUCLEOTIDE SEQUENCE [LARGE SCALE GENOMIC DNA]</scope>
    <source>
        <strain evidence="2">SolTubOtavaFocal</strain>
        <tissue evidence="2">Leaves</tissue>
    </source>
</reference>
<proteinExistence type="predicted"/>
<gene>
    <name evidence="2" type="ORF">KY290_011969</name>
</gene>
<dbReference type="Proteomes" id="UP000826656">
    <property type="component" value="Unassembled WGS sequence"/>
</dbReference>
<sequence length="123" mass="14164">MGKEEKYRHDEEICRKKNPPPDQRRGEEQQPNIERDKGKQKEAGANYQYRGRQTGMINQMVIDGVGKSGTTTTTQGGSKVRWITPVNKSLSPYRQKKHVHQGEVAHKNTFHVLIQKKPENNLQ</sequence>